<dbReference type="Proteomes" id="UP001501285">
    <property type="component" value="Unassembled WGS sequence"/>
</dbReference>
<dbReference type="PROSITE" id="PS51318">
    <property type="entry name" value="TAT"/>
    <property type="match status" value="1"/>
</dbReference>
<dbReference type="InterPro" id="IPR006311">
    <property type="entry name" value="TAT_signal"/>
</dbReference>
<reference evidence="1 2" key="1">
    <citation type="journal article" date="2019" name="Int. J. Syst. Evol. Microbiol.">
        <title>The Global Catalogue of Microorganisms (GCM) 10K type strain sequencing project: providing services to taxonomists for standard genome sequencing and annotation.</title>
        <authorList>
            <consortium name="The Broad Institute Genomics Platform"/>
            <consortium name="The Broad Institute Genome Sequencing Center for Infectious Disease"/>
            <person name="Wu L."/>
            <person name="Ma J."/>
        </authorList>
    </citation>
    <scope>NUCLEOTIDE SEQUENCE [LARGE SCALE GENOMIC DNA]</scope>
    <source>
        <strain evidence="1 2">JCM 14283</strain>
    </source>
</reference>
<evidence type="ECO:0008006" key="3">
    <source>
        <dbReference type="Google" id="ProtNLM"/>
    </source>
</evidence>
<gene>
    <name evidence="1" type="ORF">GCM10009740_18680</name>
</gene>
<name>A0ABN2U5J3_9MICO</name>
<evidence type="ECO:0000313" key="2">
    <source>
        <dbReference type="Proteomes" id="UP001501285"/>
    </source>
</evidence>
<accession>A0ABN2U5J3</accession>
<protein>
    <recommendedName>
        <fullName evidence="3">Twin-arginine translocation pathway signal</fullName>
    </recommendedName>
</protein>
<dbReference type="EMBL" id="BAAANB010000020">
    <property type="protein sequence ID" value="GAA2029372.1"/>
    <property type="molecule type" value="Genomic_DNA"/>
</dbReference>
<organism evidence="1 2">
    <name type="scientific">Terrabacter terrae</name>
    <dbReference type="NCBI Taxonomy" id="318434"/>
    <lineage>
        <taxon>Bacteria</taxon>
        <taxon>Bacillati</taxon>
        <taxon>Actinomycetota</taxon>
        <taxon>Actinomycetes</taxon>
        <taxon>Micrococcales</taxon>
        <taxon>Intrasporangiaceae</taxon>
        <taxon>Terrabacter</taxon>
    </lineage>
</organism>
<keyword evidence="2" id="KW-1185">Reference proteome</keyword>
<proteinExistence type="predicted"/>
<sequence>MDEHVLNRRRVLLGTGAVAIGGVAGASSAAASSTGGSGISGSWVVSRKDDTAGAVRTTTVVGFAAGSVLLSQDISPADSPLIGTWARRGDNGFEATVWTGQPGPAGPGKPGVTVRVHIRGTVSGDRIRGTYQFTIFDPSGAVSMRGTGSFTGRPIEA</sequence>
<dbReference type="RefSeq" id="WP_343990543.1">
    <property type="nucleotide sequence ID" value="NZ_BAAANB010000020.1"/>
</dbReference>
<evidence type="ECO:0000313" key="1">
    <source>
        <dbReference type="EMBL" id="GAA2029372.1"/>
    </source>
</evidence>
<comment type="caution">
    <text evidence="1">The sequence shown here is derived from an EMBL/GenBank/DDBJ whole genome shotgun (WGS) entry which is preliminary data.</text>
</comment>